<sequence>MVLELIAVIVAGIATGGVMLLIRRLSRGRLPGWLVPAAAGIAMITVTLSSEYSWYGRSVAALPEGVEVIEQVRQRQGWRPWTYLVPITERFIALDRGSLRQNPARPGLYLADLYLFARWSAPKWVTVAVDCPGERQALLGVEADFTSDGEISGADWQVTGMDDPLMTALCTGGS</sequence>
<dbReference type="RefSeq" id="WP_028091851.1">
    <property type="nucleotide sequence ID" value="NZ_BNAP01000001.1"/>
</dbReference>
<keyword evidence="1" id="KW-0472">Membrane</keyword>
<reference evidence="2" key="1">
    <citation type="journal article" date="2014" name="Int. J. Syst. Evol. Microbiol.">
        <title>Complete genome sequence of Corynebacterium casei LMG S-19264T (=DSM 44701T), isolated from a smear-ripened cheese.</title>
        <authorList>
            <consortium name="US DOE Joint Genome Institute (JGI-PGF)"/>
            <person name="Walter F."/>
            <person name="Albersmeier A."/>
            <person name="Kalinowski J."/>
            <person name="Ruckert C."/>
        </authorList>
    </citation>
    <scope>NUCLEOTIDE SEQUENCE</scope>
    <source>
        <strain evidence="2">CGMCC 1.7081</strain>
    </source>
</reference>
<gene>
    <name evidence="2" type="ORF">GCM10010961_00690</name>
</gene>
<reference evidence="2" key="2">
    <citation type="submission" date="2020-09" db="EMBL/GenBank/DDBJ databases">
        <authorList>
            <person name="Sun Q."/>
            <person name="Zhou Y."/>
        </authorList>
    </citation>
    <scope>NUCLEOTIDE SEQUENCE</scope>
    <source>
        <strain evidence="2">CGMCC 1.7081</strain>
    </source>
</reference>
<dbReference type="AlphaFoldDB" id="A0A8J3MBH2"/>
<comment type="caution">
    <text evidence="2">The sequence shown here is derived from an EMBL/GenBank/DDBJ whole genome shotgun (WGS) entry which is preliminary data.</text>
</comment>
<dbReference type="EMBL" id="BNAP01000001">
    <property type="protein sequence ID" value="GHG79097.1"/>
    <property type="molecule type" value="Genomic_DNA"/>
</dbReference>
<evidence type="ECO:0000313" key="3">
    <source>
        <dbReference type="Proteomes" id="UP000611500"/>
    </source>
</evidence>
<protein>
    <submittedName>
        <fullName evidence="2">Uncharacterized protein</fullName>
    </submittedName>
</protein>
<name>A0A8J3MBH2_9RHOB</name>
<feature type="transmembrane region" description="Helical" evidence="1">
    <location>
        <begin position="34"/>
        <end position="55"/>
    </location>
</feature>
<evidence type="ECO:0000256" key="1">
    <source>
        <dbReference type="SAM" id="Phobius"/>
    </source>
</evidence>
<accession>A0A8J3MBH2</accession>
<evidence type="ECO:0000313" key="2">
    <source>
        <dbReference type="EMBL" id="GHG79097.1"/>
    </source>
</evidence>
<keyword evidence="1" id="KW-1133">Transmembrane helix</keyword>
<feature type="transmembrane region" description="Helical" evidence="1">
    <location>
        <begin position="6"/>
        <end position="22"/>
    </location>
</feature>
<proteinExistence type="predicted"/>
<organism evidence="2 3">
    <name type="scientific">Pseudodonghicola xiamenensis</name>
    <dbReference type="NCBI Taxonomy" id="337702"/>
    <lineage>
        <taxon>Bacteria</taxon>
        <taxon>Pseudomonadati</taxon>
        <taxon>Pseudomonadota</taxon>
        <taxon>Alphaproteobacteria</taxon>
        <taxon>Rhodobacterales</taxon>
        <taxon>Paracoccaceae</taxon>
        <taxon>Pseudodonghicola</taxon>
    </lineage>
</organism>
<keyword evidence="3" id="KW-1185">Reference proteome</keyword>
<dbReference type="Proteomes" id="UP000611500">
    <property type="component" value="Unassembled WGS sequence"/>
</dbReference>
<keyword evidence="1" id="KW-0812">Transmembrane</keyword>